<dbReference type="InterPro" id="IPR003442">
    <property type="entry name" value="T6A_TsaE"/>
</dbReference>
<keyword evidence="6" id="KW-0479">Metal-binding</keyword>
<protein>
    <recommendedName>
        <fullName evidence="3">tRNA threonylcarbamoyladenosine biosynthesis protein TsaE</fullName>
    </recommendedName>
    <alternativeName>
        <fullName evidence="10">t(6)A37 threonylcarbamoyladenosine biosynthesis protein TsaE</fullName>
    </alternativeName>
</protein>
<proteinExistence type="inferred from homology"/>
<keyword evidence="7" id="KW-0547">Nucleotide-binding</keyword>
<keyword evidence="8" id="KW-0067">ATP-binding</keyword>
<name>A9LH12_9BACT</name>
<dbReference type="NCBIfam" id="TIGR00150">
    <property type="entry name" value="T6A_YjeE"/>
    <property type="match status" value="1"/>
</dbReference>
<dbReference type="GO" id="GO:0005737">
    <property type="term" value="C:cytoplasm"/>
    <property type="evidence" value="ECO:0007669"/>
    <property type="project" value="UniProtKB-SubCell"/>
</dbReference>
<evidence type="ECO:0000256" key="5">
    <source>
        <dbReference type="ARBA" id="ARBA00022694"/>
    </source>
</evidence>
<keyword evidence="4" id="KW-0963">Cytoplasm</keyword>
<keyword evidence="5" id="KW-0819">tRNA processing</keyword>
<dbReference type="GO" id="GO:0005524">
    <property type="term" value="F:ATP binding"/>
    <property type="evidence" value="ECO:0007669"/>
    <property type="project" value="UniProtKB-KW"/>
</dbReference>
<evidence type="ECO:0000256" key="6">
    <source>
        <dbReference type="ARBA" id="ARBA00022723"/>
    </source>
</evidence>
<evidence type="ECO:0000256" key="3">
    <source>
        <dbReference type="ARBA" id="ARBA00019010"/>
    </source>
</evidence>
<dbReference type="EMBL" id="EF591888">
    <property type="protein sequence ID" value="ABX10689.1"/>
    <property type="molecule type" value="Genomic_DNA"/>
</dbReference>
<sequence>MELIADGLVVTERWAKVLATTIQSRLDKGQPSLTIGFQGALGAGKTTLISYFCSALGVADDQVSSPTFALQNVYQGVVTVDHFDFYRIQTDEELFEIGFEEMLDQPGIHLVEWADKFIDCLPECYLNIEIVTLADRRRRITFAEIGAQTGLSEEVGRIWRKLQETVS</sequence>
<dbReference type="PANTHER" id="PTHR33540">
    <property type="entry name" value="TRNA THREONYLCARBAMOYLADENOSINE BIOSYNTHESIS PROTEIN TSAE"/>
    <property type="match status" value="1"/>
</dbReference>
<evidence type="ECO:0000256" key="9">
    <source>
        <dbReference type="ARBA" id="ARBA00022842"/>
    </source>
</evidence>
<evidence type="ECO:0000256" key="8">
    <source>
        <dbReference type="ARBA" id="ARBA00022840"/>
    </source>
</evidence>
<evidence type="ECO:0000256" key="7">
    <source>
        <dbReference type="ARBA" id="ARBA00022741"/>
    </source>
</evidence>
<dbReference type="GO" id="GO:0002949">
    <property type="term" value="P:tRNA threonylcarbamoyladenosine modification"/>
    <property type="evidence" value="ECO:0007669"/>
    <property type="project" value="InterPro"/>
</dbReference>
<dbReference type="AlphaFoldDB" id="A9LH12"/>
<dbReference type="InterPro" id="IPR027417">
    <property type="entry name" value="P-loop_NTPase"/>
</dbReference>
<organism evidence="11">
    <name type="scientific">uncultured planctomycete 8FN</name>
    <dbReference type="NCBI Taxonomy" id="455070"/>
    <lineage>
        <taxon>Bacteria</taxon>
        <taxon>Pseudomonadati</taxon>
        <taxon>Planctomycetota</taxon>
        <taxon>Planctomycetia</taxon>
        <taxon>Planctomycetales</taxon>
        <taxon>environmental samples</taxon>
    </lineage>
</organism>
<evidence type="ECO:0000256" key="1">
    <source>
        <dbReference type="ARBA" id="ARBA00004496"/>
    </source>
</evidence>
<dbReference type="Gene3D" id="3.40.50.300">
    <property type="entry name" value="P-loop containing nucleotide triphosphate hydrolases"/>
    <property type="match status" value="1"/>
</dbReference>
<gene>
    <name evidence="11" type="ORF">8FN_11</name>
</gene>
<evidence type="ECO:0000256" key="2">
    <source>
        <dbReference type="ARBA" id="ARBA00007599"/>
    </source>
</evidence>
<dbReference type="GO" id="GO:0046872">
    <property type="term" value="F:metal ion binding"/>
    <property type="evidence" value="ECO:0007669"/>
    <property type="project" value="UniProtKB-KW"/>
</dbReference>
<evidence type="ECO:0000256" key="10">
    <source>
        <dbReference type="ARBA" id="ARBA00032441"/>
    </source>
</evidence>
<comment type="similarity">
    <text evidence="2">Belongs to the TsaE family.</text>
</comment>
<dbReference type="Pfam" id="PF02367">
    <property type="entry name" value="TsaE"/>
    <property type="match status" value="1"/>
</dbReference>
<reference evidence="11" key="1">
    <citation type="journal article" date="2007" name="ISME J.">
        <title>Fosmids of novel marine Planctomycetes from the Namibian and Oregon coast upwelling systems and their cross-comparison with planctomycete genomes.</title>
        <authorList>
            <person name="Woebken D."/>
            <person name="Teeling H."/>
            <person name="Wecker P."/>
            <person name="Dumitriu A."/>
            <person name="Kostadinov I."/>
            <person name="DeLong E.F."/>
            <person name="Amann R."/>
            <person name="Gloeckner F.O."/>
        </authorList>
    </citation>
    <scope>NUCLEOTIDE SEQUENCE</scope>
</reference>
<keyword evidence="9" id="KW-0460">Magnesium</keyword>
<comment type="subcellular location">
    <subcellularLocation>
        <location evidence="1">Cytoplasm</location>
    </subcellularLocation>
</comment>
<dbReference type="SUPFAM" id="SSF52540">
    <property type="entry name" value="P-loop containing nucleoside triphosphate hydrolases"/>
    <property type="match status" value="1"/>
</dbReference>
<evidence type="ECO:0000313" key="11">
    <source>
        <dbReference type="EMBL" id="ABX10689.1"/>
    </source>
</evidence>
<evidence type="ECO:0000256" key="4">
    <source>
        <dbReference type="ARBA" id="ARBA00022490"/>
    </source>
</evidence>
<accession>A9LH12</accession>
<dbReference type="PANTHER" id="PTHR33540:SF2">
    <property type="entry name" value="TRNA THREONYLCARBAMOYLADENOSINE BIOSYNTHESIS PROTEIN TSAE"/>
    <property type="match status" value="1"/>
</dbReference>